<reference evidence="2" key="1">
    <citation type="submission" date="2020-03" db="EMBL/GenBank/DDBJ databases">
        <title>Spirochaetal bacteria isolated from arthropods constitute a novel genus Entomospira genus novum within the order Spirochaetales.</title>
        <authorList>
            <person name="Grana-Miraglia L."/>
            <person name="Sikutova S."/>
            <person name="Fingerle V."/>
            <person name="Sing A."/>
            <person name="Castillo-Ramirez S."/>
            <person name="Margos G."/>
            <person name="Rudolf I."/>
        </authorList>
    </citation>
    <scope>NUCLEOTIDE SEQUENCE</scope>
    <source>
        <strain evidence="2">BR208</strain>
    </source>
</reference>
<gene>
    <name evidence="2" type="ORF">HCT46_07675</name>
</gene>
<keyword evidence="3" id="KW-1185">Reference proteome</keyword>
<sequence length="125" mass="14590">MDFYDRVKESLRAKSISIKGMCEKLDISLETYNTNRGRNMMPRLDVVTRIASFLGESIDYLATGHTIAPLTDVPNWQHLNEKQRHAIHQFVTLDTKTERFEDLCEDIDRAYRRQQNDNLANHVHG</sequence>
<dbReference type="CDD" id="cd00093">
    <property type="entry name" value="HTH_XRE"/>
    <property type="match status" value="1"/>
</dbReference>
<dbReference type="RefSeq" id="WP_167704571.1">
    <property type="nucleotide sequence ID" value="NZ_CP118172.1"/>
</dbReference>
<dbReference type="AlphaFoldDB" id="A0A968KTW6"/>
<evidence type="ECO:0000259" key="1">
    <source>
        <dbReference type="Pfam" id="PF07022"/>
    </source>
</evidence>
<evidence type="ECO:0000313" key="3">
    <source>
        <dbReference type="Proteomes" id="UP000752013"/>
    </source>
</evidence>
<dbReference type="InterPro" id="IPR010982">
    <property type="entry name" value="Lambda_DNA-bd_dom_sf"/>
</dbReference>
<dbReference type="GO" id="GO:0003677">
    <property type="term" value="F:DNA binding"/>
    <property type="evidence" value="ECO:0007669"/>
    <property type="project" value="InterPro"/>
</dbReference>
<accession>A0A968KTW6</accession>
<dbReference type="Proteomes" id="UP000752013">
    <property type="component" value="Unassembled WGS sequence"/>
</dbReference>
<dbReference type="Gene3D" id="1.10.260.40">
    <property type="entry name" value="lambda repressor-like DNA-binding domains"/>
    <property type="match status" value="1"/>
</dbReference>
<dbReference type="EMBL" id="JAATLK010000005">
    <property type="protein sequence ID" value="NIZ47791.1"/>
    <property type="molecule type" value="Genomic_DNA"/>
</dbReference>
<dbReference type="InterPro" id="IPR001387">
    <property type="entry name" value="Cro/C1-type_HTH"/>
</dbReference>
<organism evidence="2 3">
    <name type="scientific">Entomospira nematocerorum</name>
    <dbReference type="NCBI Taxonomy" id="2719987"/>
    <lineage>
        <taxon>Bacteria</taxon>
        <taxon>Pseudomonadati</taxon>
        <taxon>Spirochaetota</taxon>
        <taxon>Spirochaetia</taxon>
        <taxon>Spirochaetales</taxon>
        <taxon>Spirochaetaceae</taxon>
        <taxon>Entomospira</taxon>
    </lineage>
</organism>
<comment type="caution">
    <text evidence="2">The sequence shown here is derived from an EMBL/GenBank/DDBJ whole genome shotgun (WGS) entry which is preliminary data.</text>
</comment>
<proteinExistence type="predicted"/>
<name>A0A968KTW6_9SPIO</name>
<dbReference type="GO" id="GO:0045892">
    <property type="term" value="P:negative regulation of DNA-templated transcription"/>
    <property type="evidence" value="ECO:0007669"/>
    <property type="project" value="InterPro"/>
</dbReference>
<dbReference type="Pfam" id="PF07022">
    <property type="entry name" value="Phage_CI_repr"/>
    <property type="match status" value="1"/>
</dbReference>
<evidence type="ECO:0000313" key="2">
    <source>
        <dbReference type="EMBL" id="NIZ47791.1"/>
    </source>
</evidence>
<dbReference type="SUPFAM" id="SSF47413">
    <property type="entry name" value="lambda repressor-like DNA-binding domains"/>
    <property type="match status" value="1"/>
</dbReference>
<feature type="domain" description="Bacteriophage CI repressor N-terminal" evidence="1">
    <location>
        <begin position="20"/>
        <end position="65"/>
    </location>
</feature>
<protein>
    <submittedName>
        <fullName evidence="2">Helix-turn-helix transcriptional regulator</fullName>
    </submittedName>
</protein>
<dbReference type="InterPro" id="IPR010744">
    <property type="entry name" value="Phage_CI_N"/>
</dbReference>